<dbReference type="Proteomes" id="UP000214760">
    <property type="component" value="Unassembled WGS sequence"/>
</dbReference>
<dbReference type="InterPro" id="IPR032360">
    <property type="entry name" value="DUF4869"/>
</dbReference>
<accession>A0A1I6IV01</accession>
<proteinExistence type="predicted"/>
<reference evidence="1 2" key="1">
    <citation type="submission" date="2016-10" db="EMBL/GenBank/DDBJ databases">
        <authorList>
            <person name="de Groot N.N."/>
        </authorList>
    </citation>
    <scope>NUCLEOTIDE SEQUENCE [LARGE SCALE GENOMIC DNA]</scope>
    <source>
        <strain evidence="1 2">F</strain>
    </source>
</reference>
<evidence type="ECO:0008006" key="3">
    <source>
        <dbReference type="Google" id="ProtNLM"/>
    </source>
</evidence>
<gene>
    <name evidence="1" type="ORF">SAMN02910262_00900</name>
</gene>
<dbReference type="RefSeq" id="WP_031471625.1">
    <property type="nucleotide sequence ID" value="NZ_FOZC01000003.1"/>
</dbReference>
<name>A0A1I6IV01_9FIRM</name>
<dbReference type="Pfam" id="PF16163">
    <property type="entry name" value="DUF4869"/>
    <property type="match status" value="1"/>
</dbReference>
<organism evidence="1 2">
    <name type="scientific">[Clostridium] aminophilum</name>
    <dbReference type="NCBI Taxonomy" id="1526"/>
    <lineage>
        <taxon>Bacteria</taxon>
        <taxon>Bacillati</taxon>
        <taxon>Bacillota</taxon>
        <taxon>Clostridia</taxon>
        <taxon>Lachnospirales</taxon>
        <taxon>Lachnospiraceae</taxon>
    </lineage>
</organism>
<dbReference type="EMBL" id="FOZC01000003">
    <property type="protein sequence ID" value="SFR70566.1"/>
    <property type="molecule type" value="Genomic_DNA"/>
</dbReference>
<sequence length="146" mass="17030">MITVYKENAIPKNMDLIRFNDLFFNKYTAEKLDERAVNIIYTIDHSKMMDQFSFQSRFDGCLLNIDKLSSGCKTVLNVMYNEDKVFDIRECGENAVDAIYELGSGNITCKYPLISFEMKKVVAIDKRGSREIDSYESLKEWWSDED</sequence>
<dbReference type="AlphaFoldDB" id="A0A1I6IV01"/>
<evidence type="ECO:0000313" key="2">
    <source>
        <dbReference type="Proteomes" id="UP000214760"/>
    </source>
</evidence>
<protein>
    <recommendedName>
        <fullName evidence="3">DUF4869 domain-containing protein</fullName>
    </recommendedName>
</protein>
<evidence type="ECO:0000313" key="1">
    <source>
        <dbReference type="EMBL" id="SFR70566.1"/>
    </source>
</evidence>